<dbReference type="EMBL" id="UINC01000253">
    <property type="protein sequence ID" value="SUZ52038.1"/>
    <property type="molecule type" value="Genomic_DNA"/>
</dbReference>
<reference evidence="2" key="1">
    <citation type="submission" date="2018-05" db="EMBL/GenBank/DDBJ databases">
        <authorList>
            <person name="Lanie J.A."/>
            <person name="Ng W.-L."/>
            <person name="Kazmierczak K.M."/>
            <person name="Andrzejewski T.M."/>
            <person name="Davidsen T.M."/>
            <person name="Wayne K.J."/>
            <person name="Tettelin H."/>
            <person name="Glass J.I."/>
            <person name="Rusch D."/>
            <person name="Podicherti R."/>
            <person name="Tsui H.-C.T."/>
            <person name="Winkler M.E."/>
        </authorList>
    </citation>
    <scope>NUCLEOTIDE SEQUENCE</scope>
</reference>
<gene>
    <name evidence="2" type="ORF">METZ01_LOCUS4892</name>
</gene>
<feature type="non-terminal residue" evidence="2">
    <location>
        <position position="1"/>
    </location>
</feature>
<feature type="compositionally biased region" description="Basic and acidic residues" evidence="1">
    <location>
        <begin position="1"/>
        <end position="15"/>
    </location>
</feature>
<evidence type="ECO:0000313" key="2">
    <source>
        <dbReference type="EMBL" id="SUZ52038.1"/>
    </source>
</evidence>
<proteinExistence type="predicted"/>
<protein>
    <submittedName>
        <fullName evidence="2">Uncharacterized protein</fullName>
    </submittedName>
</protein>
<organism evidence="2">
    <name type="scientific">marine metagenome</name>
    <dbReference type="NCBI Taxonomy" id="408172"/>
    <lineage>
        <taxon>unclassified sequences</taxon>
        <taxon>metagenomes</taxon>
        <taxon>ecological metagenomes</taxon>
    </lineage>
</organism>
<evidence type="ECO:0000256" key="1">
    <source>
        <dbReference type="SAM" id="MobiDB-lite"/>
    </source>
</evidence>
<dbReference type="AlphaFoldDB" id="A0A381NE05"/>
<accession>A0A381NE05</accession>
<name>A0A381NE05_9ZZZZ</name>
<feature type="region of interest" description="Disordered" evidence="1">
    <location>
        <begin position="1"/>
        <end position="22"/>
    </location>
</feature>
<sequence>VREDNDGYNRKDRQGKQVAEVQGSAQESVQALWPAACVHAQV</sequence>